<sequence>QTASYVVLIGNREWMRRNALQVRADVDEAMTDHEKRGRTAVLVAVDSKQALSLRST</sequence>
<keyword evidence="2" id="KW-1185">Reference proteome</keyword>
<protein>
    <submittedName>
        <fullName evidence="1">Uncharacterized protein</fullName>
    </submittedName>
</protein>
<evidence type="ECO:0000313" key="2">
    <source>
        <dbReference type="Proteomes" id="UP001529510"/>
    </source>
</evidence>
<proteinExistence type="predicted"/>
<dbReference type="InterPro" id="IPR023299">
    <property type="entry name" value="ATPase_P-typ_cyto_dom_N"/>
</dbReference>
<dbReference type="EMBL" id="JAMKFB020000014">
    <property type="protein sequence ID" value="KAL0175573.1"/>
    <property type="molecule type" value="Genomic_DNA"/>
</dbReference>
<comment type="caution">
    <text evidence="1">The sequence shown here is derived from an EMBL/GenBank/DDBJ whole genome shotgun (WGS) entry which is preliminary data.</text>
</comment>
<dbReference type="Gene3D" id="3.40.1110.10">
    <property type="entry name" value="Calcium-transporting ATPase, cytoplasmic domain N"/>
    <property type="match status" value="1"/>
</dbReference>
<dbReference type="Proteomes" id="UP001529510">
    <property type="component" value="Unassembled WGS sequence"/>
</dbReference>
<name>A0ABD0PNE2_CIRMR</name>
<reference evidence="1 2" key="1">
    <citation type="submission" date="2024-05" db="EMBL/GenBank/DDBJ databases">
        <title>Genome sequencing and assembly of Indian major carp, Cirrhinus mrigala (Hamilton, 1822).</title>
        <authorList>
            <person name="Mohindra V."/>
            <person name="Chowdhury L.M."/>
            <person name="Lal K."/>
            <person name="Jena J.K."/>
        </authorList>
    </citation>
    <scope>NUCLEOTIDE SEQUENCE [LARGE SCALE GENOMIC DNA]</scope>
    <source>
        <strain evidence="1">CM1030</strain>
        <tissue evidence="1">Blood</tissue>
    </source>
</reference>
<gene>
    <name evidence="1" type="ORF">M9458_027903</name>
</gene>
<accession>A0ABD0PNE2</accession>
<evidence type="ECO:0000313" key="1">
    <source>
        <dbReference type="EMBL" id="KAL0175573.1"/>
    </source>
</evidence>
<dbReference type="AlphaFoldDB" id="A0ABD0PNE2"/>
<dbReference type="SUPFAM" id="SSF81660">
    <property type="entry name" value="Metal cation-transporting ATPase, ATP-binding domain N"/>
    <property type="match status" value="1"/>
</dbReference>
<feature type="non-terminal residue" evidence="1">
    <location>
        <position position="1"/>
    </location>
</feature>
<organism evidence="1 2">
    <name type="scientific">Cirrhinus mrigala</name>
    <name type="common">Mrigala</name>
    <dbReference type="NCBI Taxonomy" id="683832"/>
    <lineage>
        <taxon>Eukaryota</taxon>
        <taxon>Metazoa</taxon>
        <taxon>Chordata</taxon>
        <taxon>Craniata</taxon>
        <taxon>Vertebrata</taxon>
        <taxon>Euteleostomi</taxon>
        <taxon>Actinopterygii</taxon>
        <taxon>Neopterygii</taxon>
        <taxon>Teleostei</taxon>
        <taxon>Ostariophysi</taxon>
        <taxon>Cypriniformes</taxon>
        <taxon>Cyprinidae</taxon>
        <taxon>Labeoninae</taxon>
        <taxon>Labeonini</taxon>
        <taxon>Cirrhinus</taxon>
    </lineage>
</organism>